<keyword evidence="5" id="KW-0547">Nucleotide-binding</keyword>
<dbReference type="OrthoDB" id="4457at2759"/>
<evidence type="ECO:0000256" key="6">
    <source>
        <dbReference type="ARBA" id="ARBA00022840"/>
    </source>
</evidence>
<dbReference type="PANTHER" id="PTHR11538:SF41">
    <property type="entry name" value="PHENYLALANINE--TRNA LIGASE, MITOCHONDRIAL"/>
    <property type="match status" value="1"/>
</dbReference>
<dbReference type="GO" id="GO:0000049">
    <property type="term" value="F:tRNA binding"/>
    <property type="evidence" value="ECO:0007669"/>
    <property type="project" value="InterPro"/>
</dbReference>
<dbReference type="GO" id="GO:0005524">
    <property type="term" value="F:ATP binding"/>
    <property type="evidence" value="ECO:0007669"/>
    <property type="project" value="UniProtKB-KW"/>
</dbReference>
<feature type="compositionally biased region" description="Low complexity" evidence="15">
    <location>
        <begin position="21"/>
        <end position="37"/>
    </location>
</feature>
<accession>A0A066W8W4</accession>
<evidence type="ECO:0000256" key="5">
    <source>
        <dbReference type="ARBA" id="ARBA00022741"/>
    </source>
</evidence>
<evidence type="ECO:0000313" key="18">
    <source>
        <dbReference type="EMBL" id="KDN50382.1"/>
    </source>
</evidence>
<evidence type="ECO:0000256" key="1">
    <source>
        <dbReference type="ARBA" id="ARBA00004305"/>
    </source>
</evidence>
<organism evidence="18 19">
    <name type="scientific">Tilletiaria anomala (strain ATCC 24038 / CBS 436.72 / UBC 951)</name>
    <dbReference type="NCBI Taxonomy" id="1037660"/>
    <lineage>
        <taxon>Eukaryota</taxon>
        <taxon>Fungi</taxon>
        <taxon>Dikarya</taxon>
        <taxon>Basidiomycota</taxon>
        <taxon>Ustilaginomycotina</taxon>
        <taxon>Exobasidiomycetes</taxon>
        <taxon>Georgefischeriales</taxon>
        <taxon>Tilletiariaceae</taxon>
        <taxon>Tilletiaria</taxon>
    </lineage>
</organism>
<dbReference type="FunCoup" id="A0A066W8W4">
    <property type="interactions" value="369"/>
</dbReference>
<evidence type="ECO:0000256" key="10">
    <source>
        <dbReference type="ARBA" id="ARBA00023146"/>
    </source>
</evidence>
<dbReference type="GO" id="GO:0004826">
    <property type="term" value="F:phenylalanine-tRNA ligase activity"/>
    <property type="evidence" value="ECO:0007669"/>
    <property type="project" value="UniProtKB-EC"/>
</dbReference>
<keyword evidence="19" id="KW-1185">Reference proteome</keyword>
<dbReference type="InterPro" id="IPR045864">
    <property type="entry name" value="aa-tRNA-synth_II/BPL/LPL"/>
</dbReference>
<feature type="compositionally biased region" description="Polar residues" evidence="15">
    <location>
        <begin position="38"/>
        <end position="50"/>
    </location>
</feature>
<dbReference type="PROSITE" id="PS50862">
    <property type="entry name" value="AA_TRNA_LIGASE_II"/>
    <property type="match status" value="1"/>
</dbReference>
<feature type="domain" description="Aminoacyl-transfer RNA synthetases class-II family profile" evidence="16">
    <location>
        <begin position="166"/>
        <end position="367"/>
    </location>
</feature>
<keyword evidence="10 18" id="KW-0030">Aminoacyl-tRNA synthetase</keyword>
<dbReference type="RefSeq" id="XP_013244507.1">
    <property type="nucleotide sequence ID" value="XM_013389053.1"/>
</dbReference>
<proteinExistence type="inferred from homology"/>
<dbReference type="SUPFAM" id="SSF55681">
    <property type="entry name" value="Class II aaRS and biotin synthetases"/>
    <property type="match status" value="1"/>
</dbReference>
<dbReference type="SUPFAM" id="SSF54991">
    <property type="entry name" value="Anticodon-binding domain of PheRS"/>
    <property type="match status" value="1"/>
</dbReference>
<dbReference type="Gene3D" id="3.30.70.380">
    <property type="entry name" value="Ferrodoxin-fold anticodon-binding domain"/>
    <property type="match status" value="1"/>
</dbReference>
<feature type="domain" description="FDX-ACB" evidence="17">
    <location>
        <begin position="422"/>
        <end position="524"/>
    </location>
</feature>
<feature type="compositionally biased region" description="Polar residues" evidence="15">
    <location>
        <begin position="1"/>
        <end position="16"/>
    </location>
</feature>
<evidence type="ECO:0000256" key="13">
    <source>
        <dbReference type="ARBA" id="ARBA00057761"/>
    </source>
</evidence>
<dbReference type="GeneID" id="25265920"/>
<dbReference type="Gene3D" id="3.30.930.10">
    <property type="entry name" value="Bira Bifunctional Protein, Domain 2"/>
    <property type="match status" value="1"/>
</dbReference>
<evidence type="ECO:0000259" key="16">
    <source>
        <dbReference type="PROSITE" id="PS50862"/>
    </source>
</evidence>
<comment type="similarity">
    <text evidence="2">Belongs to the class-II aminoacyl-tRNA synthetase family.</text>
</comment>
<comment type="subcellular location">
    <subcellularLocation>
        <location evidence="1">Mitochondrion matrix</location>
    </subcellularLocation>
</comment>
<keyword evidence="4" id="KW-0436">Ligase</keyword>
<dbReference type="EC" id="6.1.1.20" evidence="3"/>
<protein>
    <recommendedName>
        <fullName evidence="14">Phenylalanine--tRNA ligase, mitochondrial</fullName>
        <ecNumber evidence="3">6.1.1.20</ecNumber>
    </recommendedName>
    <alternativeName>
        <fullName evidence="11">Phenylalanyl-tRNA synthetase</fullName>
    </alternativeName>
</protein>
<evidence type="ECO:0000256" key="3">
    <source>
        <dbReference type="ARBA" id="ARBA00012814"/>
    </source>
</evidence>
<dbReference type="InterPro" id="IPR036690">
    <property type="entry name" value="Fdx_antiC-bd_sf"/>
</dbReference>
<keyword evidence="9" id="KW-0496">Mitochondrion</keyword>
<evidence type="ECO:0000256" key="15">
    <source>
        <dbReference type="SAM" id="MobiDB-lite"/>
    </source>
</evidence>
<dbReference type="HOGENOM" id="CLU_022696_0_1_1"/>
<dbReference type="OMA" id="PISHYPQ"/>
<dbReference type="InParanoid" id="A0A066W8W4"/>
<evidence type="ECO:0000256" key="11">
    <source>
        <dbReference type="ARBA" id="ARBA00031194"/>
    </source>
</evidence>
<evidence type="ECO:0000256" key="14">
    <source>
        <dbReference type="ARBA" id="ARBA00073229"/>
    </source>
</evidence>
<feature type="region of interest" description="Disordered" evidence="15">
    <location>
        <begin position="1"/>
        <end position="57"/>
    </location>
</feature>
<keyword evidence="8" id="KW-0809">Transit peptide</keyword>
<comment type="function">
    <text evidence="13">Is responsible for the charging of tRNA(Phe) with phenylalanine in mitochondrial translation.</text>
</comment>
<evidence type="ECO:0000256" key="9">
    <source>
        <dbReference type="ARBA" id="ARBA00023128"/>
    </source>
</evidence>
<evidence type="ECO:0000259" key="17">
    <source>
        <dbReference type="PROSITE" id="PS51447"/>
    </source>
</evidence>
<dbReference type="GO" id="GO:0005759">
    <property type="term" value="C:mitochondrial matrix"/>
    <property type="evidence" value="ECO:0007669"/>
    <property type="project" value="UniProtKB-SubCell"/>
</dbReference>
<comment type="caution">
    <text evidence="18">The sequence shown here is derived from an EMBL/GenBank/DDBJ whole genome shotgun (WGS) entry which is preliminary data.</text>
</comment>
<keyword evidence="7" id="KW-0648">Protein biosynthesis</keyword>
<keyword evidence="6" id="KW-0067">ATP-binding</keyword>
<dbReference type="GO" id="GO:0006432">
    <property type="term" value="P:phenylalanyl-tRNA aminoacylation"/>
    <property type="evidence" value="ECO:0007669"/>
    <property type="project" value="InterPro"/>
</dbReference>
<reference evidence="18 19" key="1">
    <citation type="submission" date="2014-05" db="EMBL/GenBank/DDBJ databases">
        <title>Draft genome sequence of a rare smut relative, Tilletiaria anomala UBC 951.</title>
        <authorList>
            <consortium name="DOE Joint Genome Institute"/>
            <person name="Toome M."/>
            <person name="Kuo A."/>
            <person name="Henrissat B."/>
            <person name="Lipzen A."/>
            <person name="Tritt A."/>
            <person name="Yoshinaga Y."/>
            <person name="Zane M."/>
            <person name="Barry K."/>
            <person name="Grigoriev I.V."/>
            <person name="Spatafora J.W."/>
            <person name="Aimea M.C."/>
        </authorList>
    </citation>
    <scope>NUCLEOTIDE SEQUENCE [LARGE SCALE GENOMIC DNA]</scope>
    <source>
        <strain evidence="18 19">UBC 951</strain>
    </source>
</reference>
<evidence type="ECO:0000256" key="8">
    <source>
        <dbReference type="ARBA" id="ARBA00022946"/>
    </source>
</evidence>
<dbReference type="InterPro" id="IPR002319">
    <property type="entry name" value="Phenylalanyl-tRNA_Synthase"/>
</dbReference>
<dbReference type="InterPro" id="IPR004530">
    <property type="entry name" value="Phe-tRNA-synth_IIc_mito"/>
</dbReference>
<dbReference type="InterPro" id="IPR005121">
    <property type="entry name" value="Fdx_antiC-bd"/>
</dbReference>
<dbReference type="Pfam" id="PF03147">
    <property type="entry name" value="FDX-ACB"/>
    <property type="match status" value="1"/>
</dbReference>
<dbReference type="AlphaFoldDB" id="A0A066W8W4"/>
<dbReference type="FunFam" id="3.30.930.10:FF:000053">
    <property type="entry name" value="Phenylalanyl-tRNA synthetase mitochondrial"/>
    <property type="match status" value="1"/>
</dbReference>
<evidence type="ECO:0000256" key="12">
    <source>
        <dbReference type="ARBA" id="ARBA00049255"/>
    </source>
</evidence>
<gene>
    <name evidence="18" type="ORF">K437DRAFT_267287</name>
</gene>
<evidence type="ECO:0000313" key="19">
    <source>
        <dbReference type="Proteomes" id="UP000027361"/>
    </source>
</evidence>
<dbReference type="PROSITE" id="PS51447">
    <property type="entry name" value="FDX_ACB"/>
    <property type="match status" value="1"/>
</dbReference>
<dbReference type="NCBIfam" id="TIGR00469">
    <property type="entry name" value="pheS_mito"/>
    <property type="match status" value="1"/>
</dbReference>
<dbReference type="FunFam" id="3.30.70.380:FF:000002">
    <property type="entry name" value="phenylalanine--tRNA ligase, mitochondrial"/>
    <property type="match status" value="1"/>
</dbReference>
<evidence type="ECO:0000256" key="4">
    <source>
        <dbReference type="ARBA" id="ARBA00022598"/>
    </source>
</evidence>
<dbReference type="PANTHER" id="PTHR11538">
    <property type="entry name" value="PHENYLALANYL-TRNA SYNTHETASE"/>
    <property type="match status" value="1"/>
</dbReference>
<dbReference type="Pfam" id="PF01409">
    <property type="entry name" value="tRNA-synt_2d"/>
    <property type="match status" value="2"/>
</dbReference>
<dbReference type="Proteomes" id="UP000027361">
    <property type="component" value="Unassembled WGS sequence"/>
</dbReference>
<sequence>MQRTPITPEGNLSNRATVKPSGSRGFKSSSASESGSSDIQRTPSGPSTINVLDHEYPTDDYTNIPSSILSRLSEAPVLLKTPAHPLNLLQQQIQRHLSSFTSIWPPPSPVVTSELNFGDLGFDEDHPGRSPTDTYYVNRQVCLRTHTSAHEVETFKKGLDAWLLCADVYRRDEIDASHYPIFHQMEGARVFDPTKGDYDEGGIVLHECEEMEARLREAEIEIDDQVDLQDAGGWQESHNTQHAALALRHLKATLNGLVLELFGPRHAVEAAAAAAAAQGTGKKVNIEPLKVRWVSATFPFTSPSFEIEVLFRGKWLEILGCGVVKQLTLDKAGIPGKLGWAFGLGMERIAMVLYSIPDIRLFWSKDPRFLSQFALGDTRLLEDKAGPIQTDSVRSAGGNDSFSASSASRSKSAELVTFRPYSKYPPCYKDTSFWLPQDTSPENVRSSRAFHENDLMEIVRDTAGDLAEAVELIDDFTHPKTGKRSLCYRVNYRSMDRNLENEEVNELHRRAVKRLVDEIGVTLR</sequence>
<evidence type="ECO:0000256" key="2">
    <source>
        <dbReference type="ARBA" id="ARBA00008226"/>
    </source>
</evidence>
<comment type="catalytic activity">
    <reaction evidence="12">
        <text>tRNA(Phe) + L-phenylalanine + ATP = L-phenylalanyl-tRNA(Phe) + AMP + diphosphate + H(+)</text>
        <dbReference type="Rhea" id="RHEA:19413"/>
        <dbReference type="Rhea" id="RHEA-COMP:9668"/>
        <dbReference type="Rhea" id="RHEA-COMP:9699"/>
        <dbReference type="ChEBI" id="CHEBI:15378"/>
        <dbReference type="ChEBI" id="CHEBI:30616"/>
        <dbReference type="ChEBI" id="CHEBI:33019"/>
        <dbReference type="ChEBI" id="CHEBI:58095"/>
        <dbReference type="ChEBI" id="CHEBI:78442"/>
        <dbReference type="ChEBI" id="CHEBI:78531"/>
        <dbReference type="ChEBI" id="CHEBI:456215"/>
        <dbReference type="EC" id="6.1.1.20"/>
    </reaction>
</comment>
<dbReference type="STRING" id="1037660.A0A066W8W4"/>
<dbReference type="EMBL" id="JMSN01000019">
    <property type="protein sequence ID" value="KDN50382.1"/>
    <property type="molecule type" value="Genomic_DNA"/>
</dbReference>
<dbReference type="InterPro" id="IPR006195">
    <property type="entry name" value="aa-tRNA-synth_II"/>
</dbReference>
<evidence type="ECO:0000256" key="7">
    <source>
        <dbReference type="ARBA" id="ARBA00022917"/>
    </source>
</evidence>
<dbReference type="SMART" id="SM00896">
    <property type="entry name" value="FDX-ACB"/>
    <property type="match status" value="1"/>
</dbReference>
<name>A0A066W8W4_TILAU</name>